<sequence>MAEFSRDEYTINGVKSVVLSGGEGEPLVFLHGGGTFHGWEFAKPWMEKFRVIIPFHPGFGESGDDESINQMQDYVMHYLDLFDALGLDKFNLVGFSLGGWMASKFATQHSHRIKKLVLVAPAGLKVPEAPSTDLFTVPGEELPAMLVHDFEVIKPHLPAEPDVDFIVGGYREMTSVARLLWDRSHDSKLPKWLHRINVPTLLVWGDEDRIIPVGQAPAWQKLISGADVKRYPAAGHLVLDEKRQAVDDVAAFLAG</sequence>
<keyword evidence="3" id="KW-1185">Reference proteome</keyword>
<dbReference type="Proteomes" id="UP001595528">
    <property type="component" value="Unassembled WGS sequence"/>
</dbReference>
<dbReference type="InterPro" id="IPR029058">
    <property type="entry name" value="AB_hydrolase_fold"/>
</dbReference>
<keyword evidence="2" id="KW-0378">Hydrolase</keyword>
<organism evidence="2 3">
    <name type="scientific">Marinibaculum pumilum</name>
    <dbReference type="NCBI Taxonomy" id="1766165"/>
    <lineage>
        <taxon>Bacteria</taxon>
        <taxon>Pseudomonadati</taxon>
        <taxon>Pseudomonadota</taxon>
        <taxon>Alphaproteobacteria</taxon>
        <taxon>Rhodospirillales</taxon>
        <taxon>Rhodospirillaceae</taxon>
        <taxon>Marinibaculum</taxon>
    </lineage>
</organism>
<name>A0ABV7L7P4_9PROT</name>
<dbReference type="Gene3D" id="3.40.50.1820">
    <property type="entry name" value="alpha/beta hydrolase"/>
    <property type="match status" value="1"/>
</dbReference>
<gene>
    <name evidence="2" type="ORF">ACFOGJ_25785</name>
</gene>
<dbReference type="Pfam" id="PF00561">
    <property type="entry name" value="Abhydrolase_1"/>
    <property type="match status" value="2"/>
</dbReference>
<dbReference type="RefSeq" id="WP_379906089.1">
    <property type="nucleotide sequence ID" value="NZ_JBHRTR010000048.1"/>
</dbReference>
<protein>
    <submittedName>
        <fullName evidence="2">Alpha/beta fold hydrolase</fullName>
    </submittedName>
</protein>
<dbReference type="EMBL" id="JBHRTR010000048">
    <property type="protein sequence ID" value="MFC3230686.1"/>
    <property type="molecule type" value="Genomic_DNA"/>
</dbReference>
<dbReference type="InterPro" id="IPR000073">
    <property type="entry name" value="AB_hydrolase_1"/>
</dbReference>
<feature type="domain" description="AB hydrolase-1" evidence="1">
    <location>
        <begin position="189"/>
        <end position="242"/>
    </location>
</feature>
<evidence type="ECO:0000313" key="2">
    <source>
        <dbReference type="EMBL" id="MFC3230686.1"/>
    </source>
</evidence>
<evidence type="ECO:0000259" key="1">
    <source>
        <dbReference type="Pfam" id="PF00561"/>
    </source>
</evidence>
<comment type="caution">
    <text evidence="2">The sequence shown here is derived from an EMBL/GenBank/DDBJ whole genome shotgun (WGS) entry which is preliminary data.</text>
</comment>
<dbReference type="SUPFAM" id="SSF53474">
    <property type="entry name" value="alpha/beta-Hydrolases"/>
    <property type="match status" value="1"/>
</dbReference>
<dbReference type="PANTHER" id="PTHR43798:SF33">
    <property type="entry name" value="HYDROLASE, PUTATIVE (AFU_ORTHOLOGUE AFUA_2G14860)-RELATED"/>
    <property type="match status" value="1"/>
</dbReference>
<dbReference type="PANTHER" id="PTHR43798">
    <property type="entry name" value="MONOACYLGLYCEROL LIPASE"/>
    <property type="match status" value="1"/>
</dbReference>
<proteinExistence type="predicted"/>
<reference evidence="3" key="1">
    <citation type="journal article" date="2019" name="Int. J. Syst. Evol. Microbiol.">
        <title>The Global Catalogue of Microorganisms (GCM) 10K type strain sequencing project: providing services to taxonomists for standard genome sequencing and annotation.</title>
        <authorList>
            <consortium name="The Broad Institute Genomics Platform"/>
            <consortium name="The Broad Institute Genome Sequencing Center for Infectious Disease"/>
            <person name="Wu L."/>
            <person name="Ma J."/>
        </authorList>
    </citation>
    <scope>NUCLEOTIDE SEQUENCE [LARGE SCALE GENOMIC DNA]</scope>
    <source>
        <strain evidence="3">KCTC 42964</strain>
    </source>
</reference>
<accession>A0ABV7L7P4</accession>
<evidence type="ECO:0000313" key="3">
    <source>
        <dbReference type="Proteomes" id="UP001595528"/>
    </source>
</evidence>
<dbReference type="InterPro" id="IPR050266">
    <property type="entry name" value="AB_hydrolase_sf"/>
</dbReference>
<feature type="domain" description="AB hydrolase-1" evidence="1">
    <location>
        <begin position="26"/>
        <end position="133"/>
    </location>
</feature>
<dbReference type="GO" id="GO:0016787">
    <property type="term" value="F:hydrolase activity"/>
    <property type="evidence" value="ECO:0007669"/>
    <property type="project" value="UniProtKB-KW"/>
</dbReference>
<dbReference type="PRINTS" id="PR00111">
    <property type="entry name" value="ABHYDROLASE"/>
</dbReference>